<sequence length="376" mass="42294">MTQSQFQILCIDDDEFMLKATHRLVRRLKPDWTLNVTSDPINWEQHIDASSPPSLVVSDLLMPKLRGDELLKQIAVKYPATIRAMMTGDSTRNIPELAIANAHFILPKPFSEQDFSYVLDSVERLHQLPFSEATKRQLAGLESVPVLPSRIRKILQALRDPEFEIEQLSRMVSEEPALVTRLLQLSNSAYLGFQNQTMSVEVAINRLGMVVTGAIATCMLSQKVFHNVSVESHQAVVDHYLQLAGVCRSLSQKLNFPKSQQECIYLAALFGSLGELVLLEMGVEREKVSGISSIEENHLDALVIASYVLILWGYQLDIAVTMLASDTTVANNNSDIDAGQIICVCRQWLQKSHEEQRQLCMTLPNQLAEFFQGWPE</sequence>
<dbReference type="InterPro" id="IPR013976">
    <property type="entry name" value="HDOD"/>
</dbReference>
<dbReference type="InterPro" id="IPR001789">
    <property type="entry name" value="Sig_transdc_resp-reg_receiver"/>
</dbReference>
<proteinExistence type="predicted"/>
<dbReference type="Gene3D" id="1.10.3210.10">
    <property type="entry name" value="Hypothetical protein af1432"/>
    <property type="match status" value="1"/>
</dbReference>
<dbReference type="Gene3D" id="3.40.50.2300">
    <property type="match status" value="1"/>
</dbReference>
<dbReference type="Pfam" id="PF08668">
    <property type="entry name" value="HDOD"/>
    <property type="match status" value="1"/>
</dbReference>
<reference evidence="4 5" key="1">
    <citation type="submission" date="2024-09" db="EMBL/GenBank/DDBJ databases">
        <authorList>
            <person name="Sun Q."/>
            <person name="Mori K."/>
        </authorList>
    </citation>
    <scope>NUCLEOTIDE SEQUENCE [LARGE SCALE GENOMIC DNA]</scope>
    <source>
        <strain evidence="4 5">CECT 8064</strain>
    </source>
</reference>
<gene>
    <name evidence="4" type="ORF">ACFFUV_14455</name>
</gene>
<dbReference type="PROSITE" id="PS51833">
    <property type="entry name" value="HDOD"/>
    <property type="match status" value="1"/>
</dbReference>
<dbReference type="EMBL" id="JBHMEP010000004">
    <property type="protein sequence ID" value="MFB9136171.1"/>
    <property type="molecule type" value="Genomic_DNA"/>
</dbReference>
<dbReference type="PANTHER" id="PTHR33525:SF5">
    <property type="entry name" value="TWO COMPONENT SIGNAL TRANSDUCTION SYSTEM RESPONSE REGULATOR"/>
    <property type="match status" value="1"/>
</dbReference>
<evidence type="ECO:0000313" key="5">
    <source>
        <dbReference type="Proteomes" id="UP001589645"/>
    </source>
</evidence>
<dbReference type="Proteomes" id="UP001589645">
    <property type="component" value="Unassembled WGS sequence"/>
</dbReference>
<name>A0ABV5HPK1_9VIBR</name>
<dbReference type="InterPro" id="IPR014626">
    <property type="entry name" value="Sig_transdc_resp-reg_put"/>
</dbReference>
<keyword evidence="5" id="KW-1185">Reference proteome</keyword>
<evidence type="ECO:0000256" key="1">
    <source>
        <dbReference type="PROSITE-ProRule" id="PRU00169"/>
    </source>
</evidence>
<dbReference type="RefSeq" id="WP_390194158.1">
    <property type="nucleotide sequence ID" value="NZ_JBHMEP010000004.1"/>
</dbReference>
<evidence type="ECO:0000259" key="2">
    <source>
        <dbReference type="PROSITE" id="PS50110"/>
    </source>
</evidence>
<dbReference type="PANTHER" id="PTHR33525">
    <property type="match status" value="1"/>
</dbReference>
<dbReference type="PIRSF" id="PIRSF036883">
    <property type="entry name" value="RR_HD-GYP_mod"/>
    <property type="match status" value="1"/>
</dbReference>
<dbReference type="PROSITE" id="PS50110">
    <property type="entry name" value="RESPONSE_REGULATORY"/>
    <property type="match status" value="1"/>
</dbReference>
<dbReference type="SMART" id="SM00448">
    <property type="entry name" value="REC"/>
    <property type="match status" value="1"/>
</dbReference>
<feature type="modified residue" description="4-aspartylphosphate" evidence="1">
    <location>
        <position position="59"/>
    </location>
</feature>
<feature type="domain" description="Response regulatory" evidence="2">
    <location>
        <begin position="7"/>
        <end position="123"/>
    </location>
</feature>
<dbReference type="InterPro" id="IPR011006">
    <property type="entry name" value="CheY-like_superfamily"/>
</dbReference>
<organism evidence="4 5">
    <name type="scientific">Vibrio olivae</name>
    <dbReference type="NCBI Taxonomy" id="1243002"/>
    <lineage>
        <taxon>Bacteria</taxon>
        <taxon>Pseudomonadati</taxon>
        <taxon>Pseudomonadota</taxon>
        <taxon>Gammaproteobacteria</taxon>
        <taxon>Vibrionales</taxon>
        <taxon>Vibrionaceae</taxon>
        <taxon>Vibrio</taxon>
    </lineage>
</organism>
<dbReference type="SUPFAM" id="SSF52172">
    <property type="entry name" value="CheY-like"/>
    <property type="match status" value="1"/>
</dbReference>
<evidence type="ECO:0000313" key="4">
    <source>
        <dbReference type="EMBL" id="MFB9136171.1"/>
    </source>
</evidence>
<feature type="domain" description="HDOD" evidence="3">
    <location>
        <begin position="144"/>
        <end position="328"/>
    </location>
</feature>
<evidence type="ECO:0000259" key="3">
    <source>
        <dbReference type="PROSITE" id="PS51833"/>
    </source>
</evidence>
<comment type="caution">
    <text evidence="4">The sequence shown here is derived from an EMBL/GenBank/DDBJ whole genome shotgun (WGS) entry which is preliminary data.</text>
</comment>
<protein>
    <submittedName>
        <fullName evidence="4">HDOD domain-containing protein</fullName>
    </submittedName>
</protein>
<keyword evidence="1" id="KW-0597">Phosphoprotein</keyword>
<dbReference type="InterPro" id="IPR052340">
    <property type="entry name" value="RNase_Y/CdgJ"/>
</dbReference>
<dbReference type="Pfam" id="PF00072">
    <property type="entry name" value="Response_reg"/>
    <property type="match status" value="1"/>
</dbReference>
<accession>A0ABV5HPK1</accession>
<dbReference type="SUPFAM" id="SSF109604">
    <property type="entry name" value="HD-domain/PDEase-like"/>
    <property type="match status" value="1"/>
</dbReference>